<dbReference type="PANTHER" id="PTHR43576">
    <property type="entry name" value="ALPHA-L-ARABINOFURANOSIDASE C-RELATED"/>
    <property type="match status" value="1"/>
</dbReference>
<dbReference type="AlphaFoldDB" id="A0A965ZGC5"/>
<dbReference type="Gene3D" id="2.60.40.1180">
    <property type="entry name" value="Golgi alpha-mannosidase II"/>
    <property type="match status" value="1"/>
</dbReference>
<feature type="chain" id="PRO_5036913872" evidence="1">
    <location>
        <begin position="26"/>
        <end position="577"/>
    </location>
</feature>
<gene>
    <name evidence="2" type="ORF">GSY63_09385</name>
</gene>
<dbReference type="Gene3D" id="3.20.20.80">
    <property type="entry name" value="Glycosidases"/>
    <property type="match status" value="1"/>
</dbReference>
<evidence type="ECO:0000313" key="2">
    <source>
        <dbReference type="EMBL" id="NCD69567.1"/>
    </source>
</evidence>
<dbReference type="EMBL" id="WWEO01000041">
    <property type="protein sequence ID" value="NCD69567.1"/>
    <property type="molecule type" value="Genomic_DNA"/>
</dbReference>
<dbReference type="SUPFAM" id="SSF51445">
    <property type="entry name" value="(Trans)glycosidases"/>
    <property type="match status" value="1"/>
</dbReference>
<dbReference type="RefSeq" id="WP_166585529.1">
    <property type="nucleotide sequence ID" value="NZ_WWEO01000041.1"/>
</dbReference>
<dbReference type="PROSITE" id="PS51257">
    <property type="entry name" value="PROKAR_LIPOPROTEIN"/>
    <property type="match status" value="1"/>
</dbReference>
<dbReference type="Proteomes" id="UP000638732">
    <property type="component" value="Unassembled WGS sequence"/>
</dbReference>
<feature type="signal peptide" evidence="1">
    <location>
        <begin position="1"/>
        <end position="25"/>
    </location>
</feature>
<protein>
    <submittedName>
        <fullName evidence="2">Alpha-L-arabinofuranosidase</fullName>
    </submittedName>
</protein>
<dbReference type="PANTHER" id="PTHR43576:SF3">
    <property type="entry name" value="ALPHA-L-ARABINOFURANOSIDASE C"/>
    <property type="match status" value="1"/>
</dbReference>
<proteinExistence type="predicted"/>
<evidence type="ECO:0000256" key="1">
    <source>
        <dbReference type="SAM" id="SignalP"/>
    </source>
</evidence>
<comment type="caution">
    <text evidence="2">The sequence shown here is derived from an EMBL/GenBank/DDBJ whole genome shotgun (WGS) entry which is preliminary data.</text>
</comment>
<sequence length="577" mass="62566">MNKRSSICRIGLVAAIGLLAFQACKKEAKLQPDPPKKDTVATIISPVNDAAPVKTQGFFMDDWKPKLLTINGHTDAPIPIGDAESTVTIFAHDIVNKVSPYLFGNNVNTYMTQVVTEPLLMRHITNLSPKIIRAPGGSVTDLYFWNAQPGKVPADIPAQINVNSATVGVDSTLWYGKNTAAWTLSIDNYYQALLTTNNTGLIAVNYGYARYGTSAHPDQAAAHLAADWVRYDRGRTKYWEVGNENYGIWEAGYLIDTKKNKDGQPEALTGALYGKHFRVFADSMRKAAAEIGVKIKIGAVMTADDVVAGSTIANWNKEVAATAGDAIDFYTVHSYFTPYLESSSAETILNSAHTVSRAIPAYLLASTGTEKPIALGEWNIQAMGKNQAVSNISGLHAAMTLGAIASYKYGLACKWNLANNWANGDDMGMFNNGDEPGASKWNARPAFFYMYYFQKYFGDRMVSSTVSGNNDIKSYASSFSSGHTGTVLVNTGTKDHLVSINFQDFTPGKNYYYYVLNGGTESEFSRKVYINGIGPSGVSGGPTDYSTISPFSDIWGPGSIKVKVPAYGAVFLMAEGK</sequence>
<name>A0A965ZGC5_9SPHI</name>
<accession>A0A965ZGC5</accession>
<organism evidence="2 3">
    <name type="scientific">Mucilaginibacter agri</name>
    <dbReference type="NCBI Taxonomy" id="2695265"/>
    <lineage>
        <taxon>Bacteria</taxon>
        <taxon>Pseudomonadati</taxon>
        <taxon>Bacteroidota</taxon>
        <taxon>Sphingobacteriia</taxon>
        <taxon>Sphingobacteriales</taxon>
        <taxon>Sphingobacteriaceae</taxon>
        <taxon>Mucilaginibacter</taxon>
    </lineage>
</organism>
<dbReference type="InterPro" id="IPR017853">
    <property type="entry name" value="GH"/>
</dbReference>
<dbReference type="InterPro" id="IPR013780">
    <property type="entry name" value="Glyco_hydro_b"/>
</dbReference>
<reference evidence="2" key="1">
    <citation type="submission" date="2020-01" db="EMBL/GenBank/DDBJ databases">
        <authorList>
            <person name="Seo Y.L."/>
        </authorList>
    </citation>
    <scope>NUCLEOTIDE SEQUENCE</scope>
    <source>
        <strain evidence="2">R11</strain>
    </source>
</reference>
<dbReference type="GO" id="GO:0000272">
    <property type="term" value="P:polysaccharide catabolic process"/>
    <property type="evidence" value="ECO:0007669"/>
    <property type="project" value="TreeGrafter"/>
</dbReference>
<reference evidence="2" key="2">
    <citation type="submission" date="2020-10" db="EMBL/GenBank/DDBJ databases">
        <title>Mucilaginibacter sp. nov., isolated from soil.</title>
        <authorList>
            <person name="Jeon C.O."/>
        </authorList>
    </citation>
    <scope>NUCLEOTIDE SEQUENCE</scope>
    <source>
        <strain evidence="2">R11</strain>
    </source>
</reference>
<keyword evidence="3" id="KW-1185">Reference proteome</keyword>
<keyword evidence="1" id="KW-0732">Signal</keyword>
<evidence type="ECO:0000313" key="3">
    <source>
        <dbReference type="Proteomes" id="UP000638732"/>
    </source>
</evidence>